<dbReference type="Proteomes" id="UP000828390">
    <property type="component" value="Unassembled WGS sequence"/>
</dbReference>
<sequence>MSLYARDIGRTVGHSSQCKITDPDLQDIFATLTSLLSDQTSLTHDVTARQAVKKLAELQKDALKITTRKLCIH</sequence>
<reference evidence="1" key="1">
    <citation type="journal article" date="2019" name="bioRxiv">
        <title>The Genome of the Zebra Mussel, Dreissena polymorpha: A Resource for Invasive Species Research.</title>
        <authorList>
            <person name="McCartney M.A."/>
            <person name="Auch B."/>
            <person name="Kono T."/>
            <person name="Mallez S."/>
            <person name="Zhang Y."/>
            <person name="Obille A."/>
            <person name="Becker A."/>
            <person name="Abrahante J.E."/>
            <person name="Garbe J."/>
            <person name="Badalamenti J.P."/>
            <person name="Herman A."/>
            <person name="Mangelson H."/>
            <person name="Liachko I."/>
            <person name="Sullivan S."/>
            <person name="Sone E.D."/>
            <person name="Koren S."/>
            <person name="Silverstein K.A.T."/>
            <person name="Beckman K.B."/>
            <person name="Gohl D.M."/>
        </authorList>
    </citation>
    <scope>NUCLEOTIDE SEQUENCE</scope>
    <source>
        <strain evidence="1">Duluth1</strain>
        <tissue evidence="1">Whole animal</tissue>
    </source>
</reference>
<proteinExistence type="predicted"/>
<accession>A0A9D4IWJ7</accession>
<evidence type="ECO:0000313" key="2">
    <source>
        <dbReference type="Proteomes" id="UP000828390"/>
    </source>
</evidence>
<dbReference type="AlphaFoldDB" id="A0A9D4IWJ7"/>
<dbReference type="EMBL" id="JAIWYP010000008">
    <property type="protein sequence ID" value="KAH3786843.1"/>
    <property type="molecule type" value="Genomic_DNA"/>
</dbReference>
<gene>
    <name evidence="1" type="ORF">DPMN_164956</name>
</gene>
<protein>
    <submittedName>
        <fullName evidence="1">Uncharacterized protein</fullName>
    </submittedName>
</protein>
<comment type="caution">
    <text evidence="1">The sequence shown here is derived from an EMBL/GenBank/DDBJ whole genome shotgun (WGS) entry which is preliminary data.</text>
</comment>
<evidence type="ECO:0000313" key="1">
    <source>
        <dbReference type="EMBL" id="KAH3786843.1"/>
    </source>
</evidence>
<organism evidence="1 2">
    <name type="scientific">Dreissena polymorpha</name>
    <name type="common">Zebra mussel</name>
    <name type="synonym">Mytilus polymorpha</name>
    <dbReference type="NCBI Taxonomy" id="45954"/>
    <lineage>
        <taxon>Eukaryota</taxon>
        <taxon>Metazoa</taxon>
        <taxon>Spiralia</taxon>
        <taxon>Lophotrochozoa</taxon>
        <taxon>Mollusca</taxon>
        <taxon>Bivalvia</taxon>
        <taxon>Autobranchia</taxon>
        <taxon>Heteroconchia</taxon>
        <taxon>Euheterodonta</taxon>
        <taxon>Imparidentia</taxon>
        <taxon>Neoheterodontei</taxon>
        <taxon>Myida</taxon>
        <taxon>Dreissenoidea</taxon>
        <taxon>Dreissenidae</taxon>
        <taxon>Dreissena</taxon>
    </lineage>
</organism>
<keyword evidence="2" id="KW-1185">Reference proteome</keyword>
<name>A0A9D4IWJ7_DREPO</name>
<reference evidence="1" key="2">
    <citation type="submission" date="2020-11" db="EMBL/GenBank/DDBJ databases">
        <authorList>
            <person name="McCartney M.A."/>
            <person name="Auch B."/>
            <person name="Kono T."/>
            <person name="Mallez S."/>
            <person name="Becker A."/>
            <person name="Gohl D.M."/>
            <person name="Silverstein K.A.T."/>
            <person name="Koren S."/>
            <person name="Bechman K.B."/>
            <person name="Herman A."/>
            <person name="Abrahante J.E."/>
            <person name="Garbe J."/>
        </authorList>
    </citation>
    <scope>NUCLEOTIDE SEQUENCE</scope>
    <source>
        <strain evidence="1">Duluth1</strain>
        <tissue evidence="1">Whole animal</tissue>
    </source>
</reference>